<comment type="caution">
    <text evidence="4">The sequence shown here is derived from an EMBL/GenBank/DDBJ whole genome shotgun (WGS) entry which is preliminary data.</text>
</comment>
<evidence type="ECO:0000313" key="5">
    <source>
        <dbReference type="Proteomes" id="UP001595907"/>
    </source>
</evidence>
<dbReference type="Pfam" id="PF01596">
    <property type="entry name" value="Methyltransf_3"/>
    <property type="match status" value="1"/>
</dbReference>
<organism evidence="4 5">
    <name type="scientific">Ferruginibacter yonginensis</name>
    <dbReference type="NCBI Taxonomy" id="1310416"/>
    <lineage>
        <taxon>Bacteria</taxon>
        <taxon>Pseudomonadati</taxon>
        <taxon>Bacteroidota</taxon>
        <taxon>Chitinophagia</taxon>
        <taxon>Chitinophagales</taxon>
        <taxon>Chitinophagaceae</taxon>
        <taxon>Ferruginibacter</taxon>
    </lineage>
</organism>
<dbReference type="GO" id="GO:0008168">
    <property type="term" value="F:methyltransferase activity"/>
    <property type="evidence" value="ECO:0007669"/>
    <property type="project" value="UniProtKB-KW"/>
</dbReference>
<keyword evidence="1 4" id="KW-0489">Methyltransferase</keyword>
<proteinExistence type="predicted"/>
<dbReference type="PANTHER" id="PTHR10509">
    <property type="entry name" value="O-METHYLTRANSFERASE-RELATED"/>
    <property type="match status" value="1"/>
</dbReference>
<dbReference type="InterPro" id="IPR002935">
    <property type="entry name" value="SAM_O-MeTrfase"/>
</dbReference>
<evidence type="ECO:0000256" key="1">
    <source>
        <dbReference type="ARBA" id="ARBA00022603"/>
    </source>
</evidence>
<dbReference type="GO" id="GO:0032259">
    <property type="term" value="P:methylation"/>
    <property type="evidence" value="ECO:0007669"/>
    <property type="project" value="UniProtKB-KW"/>
</dbReference>
<evidence type="ECO:0000256" key="3">
    <source>
        <dbReference type="ARBA" id="ARBA00022691"/>
    </source>
</evidence>
<reference evidence="5" key="1">
    <citation type="journal article" date="2019" name="Int. J. Syst. Evol. Microbiol.">
        <title>The Global Catalogue of Microorganisms (GCM) 10K type strain sequencing project: providing services to taxonomists for standard genome sequencing and annotation.</title>
        <authorList>
            <consortium name="The Broad Institute Genomics Platform"/>
            <consortium name="The Broad Institute Genome Sequencing Center for Infectious Disease"/>
            <person name="Wu L."/>
            <person name="Ma J."/>
        </authorList>
    </citation>
    <scope>NUCLEOTIDE SEQUENCE [LARGE SCALE GENOMIC DNA]</scope>
    <source>
        <strain evidence="5">CECT 8289</strain>
    </source>
</reference>
<dbReference type="RefSeq" id="WP_379707664.1">
    <property type="nucleotide sequence ID" value="NZ_JBHSCZ010000001.1"/>
</dbReference>
<dbReference type="PROSITE" id="PS51682">
    <property type="entry name" value="SAM_OMT_I"/>
    <property type="match status" value="1"/>
</dbReference>
<sequence>MDIVAPQAEAYIEKYTTAPDALLQQILKDTYANHPHAHMVSGAVQGTFLQLISKMAQPFKVLEIGTFTGFSALCLATGLQPNGLLHTIELRAADAHTAQQYFSQSPYKQQIKLHVGNAKEIIPTLQETWDLVFIDADKLSYIDYYELTLPYIKQGGFLLVDNVLFHGQVLDENITGKNAKAIDAFNQHVALDERTEQVIVSIRDGITLIRKK</sequence>
<dbReference type="EMBL" id="JBHSCZ010000001">
    <property type="protein sequence ID" value="MFC4262306.1"/>
    <property type="molecule type" value="Genomic_DNA"/>
</dbReference>
<dbReference type="InterPro" id="IPR050362">
    <property type="entry name" value="Cation-dep_OMT"/>
</dbReference>
<keyword evidence="5" id="KW-1185">Reference proteome</keyword>
<keyword evidence="3" id="KW-0949">S-adenosyl-L-methionine</keyword>
<dbReference type="InterPro" id="IPR029063">
    <property type="entry name" value="SAM-dependent_MTases_sf"/>
</dbReference>
<dbReference type="EC" id="2.1.1.-" evidence="4"/>
<dbReference type="Proteomes" id="UP001595907">
    <property type="component" value="Unassembled WGS sequence"/>
</dbReference>
<name>A0ABV8QQ44_9BACT</name>
<evidence type="ECO:0000256" key="2">
    <source>
        <dbReference type="ARBA" id="ARBA00022679"/>
    </source>
</evidence>
<evidence type="ECO:0000313" key="4">
    <source>
        <dbReference type="EMBL" id="MFC4262306.1"/>
    </source>
</evidence>
<accession>A0ABV8QQ44</accession>
<dbReference type="Gene3D" id="3.40.50.150">
    <property type="entry name" value="Vaccinia Virus protein VP39"/>
    <property type="match status" value="1"/>
</dbReference>
<gene>
    <name evidence="4" type="ORF">ACFOWM_05430</name>
</gene>
<dbReference type="SUPFAM" id="SSF53335">
    <property type="entry name" value="S-adenosyl-L-methionine-dependent methyltransferases"/>
    <property type="match status" value="1"/>
</dbReference>
<dbReference type="PANTHER" id="PTHR10509:SF14">
    <property type="entry name" value="CAFFEOYL-COA O-METHYLTRANSFERASE 3-RELATED"/>
    <property type="match status" value="1"/>
</dbReference>
<keyword evidence="2 4" id="KW-0808">Transferase</keyword>
<protein>
    <submittedName>
        <fullName evidence="4">O-methyltransferase</fullName>
        <ecNumber evidence="4">2.1.1.-</ecNumber>
    </submittedName>
</protein>